<dbReference type="Gene3D" id="1.10.3720.10">
    <property type="entry name" value="MetI-like"/>
    <property type="match status" value="1"/>
</dbReference>
<dbReference type="PROSITE" id="PS50928">
    <property type="entry name" value="ABC_TM1"/>
    <property type="match status" value="1"/>
</dbReference>
<sequence>MANSIRGYVLTDIASHGVSEQNLIALQHDEEVEEISNWRRNWHSFSHNRPAVIGLIVLIGILLAAIFGPILSPYDTLTQDLGNRLQAPSWAHPMGTDELGRDSMTRILAGGRVSLGVAALATTVALTVGTTVGSIAGFWGGWVDNVLMRFTDLALSLPDLFLLILAASLLGPSFVTMVIIIGLVRWMNVARLVRGSFLTLREREFVLSARASGTRSRGIIFKHLLPNSLSPLIVAGTLGVASAIIAESTLSFLGLGLQPPASSWGTMLRNAQRVIFSTPWAAVFPGIMIFLTVVSVNFIGDGLRDVFDPRGTTLSKSRFQRRLQQLHDRYQPPQVVGQGNQVKPITSDRPSD</sequence>
<evidence type="ECO:0000256" key="5">
    <source>
        <dbReference type="ARBA" id="ARBA00022989"/>
    </source>
</evidence>
<evidence type="ECO:0000256" key="1">
    <source>
        <dbReference type="ARBA" id="ARBA00004651"/>
    </source>
</evidence>
<dbReference type="Pfam" id="PF12911">
    <property type="entry name" value="OppC_N"/>
    <property type="match status" value="1"/>
</dbReference>
<dbReference type="GO" id="GO:0005886">
    <property type="term" value="C:plasma membrane"/>
    <property type="evidence" value="ECO:0007669"/>
    <property type="project" value="UniProtKB-SubCell"/>
</dbReference>
<protein>
    <submittedName>
        <fullName evidence="10">Dipeptide transport system permease protein DppC (TC 3.A.1.5.2)</fullName>
    </submittedName>
</protein>
<dbReference type="CDD" id="cd06261">
    <property type="entry name" value="TM_PBP2"/>
    <property type="match status" value="1"/>
</dbReference>
<dbReference type="InterPro" id="IPR035906">
    <property type="entry name" value="MetI-like_sf"/>
</dbReference>
<feature type="transmembrane region" description="Helical" evidence="8">
    <location>
        <begin position="51"/>
        <end position="71"/>
    </location>
</feature>
<dbReference type="Pfam" id="PF00528">
    <property type="entry name" value="BPD_transp_1"/>
    <property type="match status" value="1"/>
</dbReference>
<evidence type="ECO:0000256" key="2">
    <source>
        <dbReference type="ARBA" id="ARBA00022448"/>
    </source>
</evidence>
<dbReference type="PANTHER" id="PTHR43386">
    <property type="entry name" value="OLIGOPEPTIDE TRANSPORT SYSTEM PERMEASE PROTEIN APPC"/>
    <property type="match status" value="1"/>
</dbReference>
<organism evidence="10">
    <name type="scientific">hydrothermal vent metagenome</name>
    <dbReference type="NCBI Taxonomy" id="652676"/>
    <lineage>
        <taxon>unclassified sequences</taxon>
        <taxon>metagenomes</taxon>
        <taxon>ecological metagenomes</taxon>
    </lineage>
</organism>
<evidence type="ECO:0000256" key="3">
    <source>
        <dbReference type="ARBA" id="ARBA00022475"/>
    </source>
</evidence>
<evidence type="ECO:0000256" key="8">
    <source>
        <dbReference type="SAM" id="Phobius"/>
    </source>
</evidence>
<keyword evidence="2" id="KW-0813">Transport</keyword>
<feature type="transmembrane region" description="Helical" evidence="8">
    <location>
        <begin position="160"/>
        <end position="184"/>
    </location>
</feature>
<dbReference type="EMBL" id="UOEK01000520">
    <property type="protein sequence ID" value="VAW09081.1"/>
    <property type="molecule type" value="Genomic_DNA"/>
</dbReference>
<feature type="region of interest" description="Disordered" evidence="7">
    <location>
        <begin position="333"/>
        <end position="352"/>
    </location>
</feature>
<evidence type="ECO:0000256" key="6">
    <source>
        <dbReference type="ARBA" id="ARBA00023136"/>
    </source>
</evidence>
<evidence type="ECO:0000256" key="4">
    <source>
        <dbReference type="ARBA" id="ARBA00022692"/>
    </source>
</evidence>
<accession>A0A3B0SRU2</accession>
<dbReference type="SUPFAM" id="SSF161098">
    <property type="entry name" value="MetI-like"/>
    <property type="match status" value="1"/>
</dbReference>
<dbReference type="InterPro" id="IPR025966">
    <property type="entry name" value="OppC_N"/>
</dbReference>
<feature type="compositionally biased region" description="Low complexity" evidence="7">
    <location>
        <begin position="333"/>
        <end position="342"/>
    </location>
</feature>
<evidence type="ECO:0000313" key="10">
    <source>
        <dbReference type="EMBL" id="VAW09081.1"/>
    </source>
</evidence>
<name>A0A3B0SRU2_9ZZZZ</name>
<keyword evidence="6 8" id="KW-0472">Membrane</keyword>
<feature type="domain" description="ABC transmembrane type-1" evidence="9">
    <location>
        <begin position="111"/>
        <end position="300"/>
    </location>
</feature>
<evidence type="ECO:0000259" key="9">
    <source>
        <dbReference type="PROSITE" id="PS50928"/>
    </source>
</evidence>
<dbReference type="AlphaFoldDB" id="A0A3B0SRU2"/>
<keyword evidence="5 8" id="KW-1133">Transmembrane helix</keyword>
<dbReference type="InterPro" id="IPR050366">
    <property type="entry name" value="BP-dependent_transpt_permease"/>
</dbReference>
<feature type="transmembrane region" description="Helical" evidence="8">
    <location>
        <begin position="277"/>
        <end position="300"/>
    </location>
</feature>
<keyword evidence="3" id="KW-1003">Cell membrane</keyword>
<evidence type="ECO:0000256" key="7">
    <source>
        <dbReference type="SAM" id="MobiDB-lite"/>
    </source>
</evidence>
<dbReference type="InterPro" id="IPR000515">
    <property type="entry name" value="MetI-like"/>
</dbReference>
<feature type="transmembrane region" description="Helical" evidence="8">
    <location>
        <begin position="232"/>
        <end position="257"/>
    </location>
</feature>
<proteinExistence type="predicted"/>
<gene>
    <name evidence="10" type="ORF">MNBD_ACTINO02-1419</name>
</gene>
<feature type="transmembrane region" description="Helical" evidence="8">
    <location>
        <begin position="113"/>
        <end position="140"/>
    </location>
</feature>
<comment type="subcellular location">
    <subcellularLocation>
        <location evidence="1">Cell membrane</location>
        <topology evidence="1">Multi-pass membrane protein</topology>
    </subcellularLocation>
</comment>
<dbReference type="PANTHER" id="PTHR43386:SF23">
    <property type="entry name" value="ABC TRANSPORTER"/>
    <property type="match status" value="1"/>
</dbReference>
<dbReference type="GO" id="GO:0055085">
    <property type="term" value="P:transmembrane transport"/>
    <property type="evidence" value="ECO:0007669"/>
    <property type="project" value="InterPro"/>
</dbReference>
<keyword evidence="4 8" id="KW-0812">Transmembrane</keyword>
<reference evidence="10" key="1">
    <citation type="submission" date="2018-06" db="EMBL/GenBank/DDBJ databases">
        <authorList>
            <person name="Zhirakovskaya E."/>
        </authorList>
    </citation>
    <scope>NUCLEOTIDE SEQUENCE</scope>
</reference>